<evidence type="ECO:0000313" key="2">
    <source>
        <dbReference type="Proteomes" id="UP000509303"/>
    </source>
</evidence>
<protein>
    <submittedName>
        <fullName evidence="1">Uncharacterized protein</fullName>
    </submittedName>
</protein>
<dbReference type="AlphaFoldDB" id="A0A7H8N5F4"/>
<evidence type="ECO:0000313" key="1">
    <source>
        <dbReference type="EMBL" id="QKW49573.1"/>
    </source>
</evidence>
<name>A0A7H8N5F4_9ACTN</name>
<dbReference type="Proteomes" id="UP000509303">
    <property type="component" value="Chromosome"/>
</dbReference>
<gene>
    <name evidence="1" type="ORF">HUT08_08385</name>
</gene>
<accession>A0A7H8N5F4</accession>
<organism evidence="1 2">
    <name type="scientific">Streptomyces buecherae</name>
    <dbReference type="NCBI Taxonomy" id="2763006"/>
    <lineage>
        <taxon>Bacteria</taxon>
        <taxon>Bacillati</taxon>
        <taxon>Actinomycetota</taxon>
        <taxon>Actinomycetes</taxon>
        <taxon>Kitasatosporales</taxon>
        <taxon>Streptomycetaceae</taxon>
        <taxon>Streptomyces</taxon>
    </lineage>
</organism>
<dbReference type="EMBL" id="CP054929">
    <property type="protein sequence ID" value="QKW49573.1"/>
    <property type="molecule type" value="Genomic_DNA"/>
</dbReference>
<dbReference type="RefSeq" id="WP_176161307.1">
    <property type="nucleotide sequence ID" value="NZ_CP054929.1"/>
</dbReference>
<keyword evidence="2" id="KW-1185">Reference proteome</keyword>
<proteinExistence type="predicted"/>
<reference evidence="1 2" key="1">
    <citation type="submission" date="2020-06" db="EMBL/GenBank/DDBJ databases">
        <title>Genome mining for natural products.</title>
        <authorList>
            <person name="Zhang B."/>
            <person name="Shi J."/>
            <person name="Ge H."/>
        </authorList>
    </citation>
    <scope>NUCLEOTIDE SEQUENCE [LARGE SCALE GENOMIC DNA]</scope>
    <source>
        <strain evidence="1 2">NA00687</strain>
    </source>
</reference>
<sequence length="106" mass="11763">MLKHLVFEGTHRVIVKGVALRFFLRADGVWAPATDTDFQRAYELALFDPDALRKDVLCPNARRVEHTTVEGWFWSNGCHSAGLCTFDDRSPEECVGMARIAGGAAP</sequence>